<feature type="domain" description="ABC3 transporter permease C-terminal" evidence="7">
    <location>
        <begin position="1"/>
        <end position="117"/>
    </location>
</feature>
<protein>
    <recommendedName>
        <fullName evidence="7">ABC3 transporter permease C-terminal domain-containing protein</fullName>
    </recommendedName>
</protein>
<dbReference type="GO" id="GO:0005886">
    <property type="term" value="C:plasma membrane"/>
    <property type="evidence" value="ECO:0007669"/>
    <property type="project" value="UniProtKB-SubCell"/>
</dbReference>
<sequence length="118" mass="13367">AVVLIFNTIRLSIYARRKEIEVMKLVGATNWFVRIPFLFEGFFEGFAGSVVSIILLYFINKFLWIRVERVIVDTMRIKELANFGSGNVISYTYIGVVVLGGLVGLLSSAIALRRYVKV</sequence>
<feature type="transmembrane region" description="Helical" evidence="6">
    <location>
        <begin position="46"/>
        <end position="67"/>
    </location>
</feature>
<dbReference type="PANTHER" id="PTHR47755">
    <property type="entry name" value="CELL DIVISION PROTEIN FTSX"/>
    <property type="match status" value="1"/>
</dbReference>
<reference evidence="8" key="1">
    <citation type="journal article" date="2014" name="Front. Microbiol.">
        <title>High frequency of phylogenetically diverse reductive dehalogenase-homologous genes in deep subseafloor sedimentary metagenomes.</title>
        <authorList>
            <person name="Kawai M."/>
            <person name="Futagami T."/>
            <person name="Toyoda A."/>
            <person name="Takaki Y."/>
            <person name="Nishi S."/>
            <person name="Hori S."/>
            <person name="Arai W."/>
            <person name="Tsubouchi T."/>
            <person name="Morono Y."/>
            <person name="Uchiyama I."/>
            <person name="Ito T."/>
            <person name="Fujiyama A."/>
            <person name="Inagaki F."/>
            <person name="Takami H."/>
        </authorList>
    </citation>
    <scope>NUCLEOTIDE SEQUENCE</scope>
    <source>
        <strain evidence="8">Expedition CK06-06</strain>
    </source>
</reference>
<dbReference type="GO" id="GO:0051301">
    <property type="term" value="P:cell division"/>
    <property type="evidence" value="ECO:0007669"/>
    <property type="project" value="InterPro"/>
</dbReference>
<evidence type="ECO:0000256" key="1">
    <source>
        <dbReference type="ARBA" id="ARBA00004651"/>
    </source>
</evidence>
<evidence type="ECO:0000256" key="6">
    <source>
        <dbReference type="SAM" id="Phobius"/>
    </source>
</evidence>
<proteinExistence type="predicted"/>
<evidence type="ECO:0000256" key="4">
    <source>
        <dbReference type="ARBA" id="ARBA00022989"/>
    </source>
</evidence>
<feature type="transmembrane region" description="Helical" evidence="6">
    <location>
        <begin position="88"/>
        <end position="112"/>
    </location>
</feature>
<feature type="non-terminal residue" evidence="8">
    <location>
        <position position="1"/>
    </location>
</feature>
<keyword evidence="2" id="KW-1003">Cell membrane</keyword>
<evidence type="ECO:0000256" key="3">
    <source>
        <dbReference type="ARBA" id="ARBA00022692"/>
    </source>
</evidence>
<dbReference type="AlphaFoldDB" id="X1UMN6"/>
<keyword evidence="3 6" id="KW-0812">Transmembrane</keyword>
<comment type="subcellular location">
    <subcellularLocation>
        <location evidence="1">Cell membrane</location>
        <topology evidence="1">Multi-pass membrane protein</topology>
    </subcellularLocation>
</comment>
<dbReference type="PANTHER" id="PTHR47755:SF1">
    <property type="entry name" value="CELL DIVISION PROTEIN FTSX"/>
    <property type="match status" value="1"/>
</dbReference>
<comment type="caution">
    <text evidence="8">The sequence shown here is derived from an EMBL/GenBank/DDBJ whole genome shotgun (WGS) entry which is preliminary data.</text>
</comment>
<evidence type="ECO:0000256" key="5">
    <source>
        <dbReference type="ARBA" id="ARBA00023136"/>
    </source>
</evidence>
<dbReference type="InterPro" id="IPR003838">
    <property type="entry name" value="ABC3_permease_C"/>
</dbReference>
<organism evidence="8">
    <name type="scientific">marine sediment metagenome</name>
    <dbReference type="NCBI Taxonomy" id="412755"/>
    <lineage>
        <taxon>unclassified sequences</taxon>
        <taxon>metagenomes</taxon>
        <taxon>ecological metagenomes</taxon>
    </lineage>
</organism>
<dbReference type="Pfam" id="PF02687">
    <property type="entry name" value="FtsX"/>
    <property type="match status" value="1"/>
</dbReference>
<keyword evidence="4 6" id="KW-1133">Transmembrane helix</keyword>
<dbReference type="EMBL" id="BARW01037868">
    <property type="protein sequence ID" value="GAJ18738.1"/>
    <property type="molecule type" value="Genomic_DNA"/>
</dbReference>
<dbReference type="InterPro" id="IPR004513">
    <property type="entry name" value="FtsX"/>
</dbReference>
<accession>X1UMN6</accession>
<evidence type="ECO:0000259" key="7">
    <source>
        <dbReference type="Pfam" id="PF02687"/>
    </source>
</evidence>
<evidence type="ECO:0000313" key="8">
    <source>
        <dbReference type="EMBL" id="GAJ18738.1"/>
    </source>
</evidence>
<gene>
    <name evidence="8" type="ORF">S12H4_58338</name>
</gene>
<keyword evidence="5 6" id="KW-0472">Membrane</keyword>
<evidence type="ECO:0000256" key="2">
    <source>
        <dbReference type="ARBA" id="ARBA00022475"/>
    </source>
</evidence>
<name>X1UMN6_9ZZZZ</name>